<dbReference type="GO" id="GO:0016020">
    <property type="term" value="C:membrane"/>
    <property type="evidence" value="ECO:0007669"/>
    <property type="project" value="UniProtKB-SubCell"/>
</dbReference>
<evidence type="ECO:0000313" key="8">
    <source>
        <dbReference type="Proteomes" id="UP001497497"/>
    </source>
</evidence>
<dbReference type="PANTHER" id="PTHR10877">
    <property type="entry name" value="POLYCYSTIN FAMILY MEMBER"/>
    <property type="match status" value="1"/>
</dbReference>
<dbReference type="EMBL" id="CAXITT010000093">
    <property type="protein sequence ID" value="CAL1531584.1"/>
    <property type="molecule type" value="Genomic_DNA"/>
</dbReference>
<evidence type="ECO:0000256" key="4">
    <source>
        <dbReference type="ARBA" id="ARBA00022989"/>
    </source>
</evidence>
<comment type="subcellular location">
    <subcellularLocation>
        <location evidence="1">Membrane</location>
        <topology evidence="1">Multi-pass membrane protein</topology>
    </subcellularLocation>
</comment>
<comment type="caution">
    <text evidence="7">The sequence shown here is derived from an EMBL/GenBank/DDBJ whole genome shotgun (WGS) entry which is preliminary data.</text>
</comment>
<dbReference type="InterPro" id="IPR051223">
    <property type="entry name" value="Polycystin"/>
</dbReference>
<evidence type="ECO:0000313" key="7">
    <source>
        <dbReference type="EMBL" id="CAL1531584.1"/>
    </source>
</evidence>
<dbReference type="PANTHER" id="PTHR10877:SF150">
    <property type="entry name" value="REJ DOMAIN-CONTAINING PROTEIN"/>
    <property type="match status" value="1"/>
</dbReference>
<evidence type="ECO:0000259" key="6">
    <source>
        <dbReference type="Pfam" id="PF20519"/>
    </source>
</evidence>
<evidence type="ECO:0000256" key="2">
    <source>
        <dbReference type="ARBA" id="ARBA00007200"/>
    </source>
</evidence>
<keyword evidence="8" id="KW-1185">Reference proteome</keyword>
<evidence type="ECO:0000256" key="1">
    <source>
        <dbReference type="ARBA" id="ARBA00004141"/>
    </source>
</evidence>
<sequence>MTTLSKADLKAATMKRKLHVMIRNTLKEFCIHFVYLLVVCSLCYSNRSDGDHLLYNVISDALIQKTTNNTGFNHVNTSRDYINWLNSTLRPWLFSENNKMHDPNGTDREYYTDDMNLYRLGEPRIRQLRMKKEDCSFEGIR</sequence>
<comment type="similarity">
    <text evidence="2">Belongs to the polycystin family.</text>
</comment>
<keyword evidence="3" id="KW-0812">Transmembrane</keyword>
<organism evidence="7 8">
    <name type="scientific">Lymnaea stagnalis</name>
    <name type="common">Great pond snail</name>
    <name type="synonym">Helix stagnalis</name>
    <dbReference type="NCBI Taxonomy" id="6523"/>
    <lineage>
        <taxon>Eukaryota</taxon>
        <taxon>Metazoa</taxon>
        <taxon>Spiralia</taxon>
        <taxon>Lophotrochozoa</taxon>
        <taxon>Mollusca</taxon>
        <taxon>Gastropoda</taxon>
        <taxon>Heterobranchia</taxon>
        <taxon>Euthyneura</taxon>
        <taxon>Panpulmonata</taxon>
        <taxon>Hygrophila</taxon>
        <taxon>Lymnaeoidea</taxon>
        <taxon>Lymnaeidae</taxon>
        <taxon>Lymnaea</taxon>
    </lineage>
</organism>
<reference evidence="7 8" key="1">
    <citation type="submission" date="2024-04" db="EMBL/GenBank/DDBJ databases">
        <authorList>
            <consortium name="Genoscope - CEA"/>
            <person name="William W."/>
        </authorList>
    </citation>
    <scope>NUCLEOTIDE SEQUENCE [LARGE SCALE GENOMIC DNA]</scope>
</reference>
<dbReference type="AlphaFoldDB" id="A0AAV2HFQ7"/>
<feature type="non-terminal residue" evidence="7">
    <location>
        <position position="141"/>
    </location>
</feature>
<dbReference type="Proteomes" id="UP001497497">
    <property type="component" value="Unassembled WGS sequence"/>
</dbReference>
<accession>A0AAV2HFQ7</accession>
<keyword evidence="4" id="KW-1133">Transmembrane helix</keyword>
<protein>
    <recommendedName>
        <fullName evidence="6">Polycystin domain-containing protein</fullName>
    </recommendedName>
</protein>
<gene>
    <name evidence="7" type="ORF">GSLYS_00005679001</name>
</gene>
<evidence type="ECO:0000256" key="5">
    <source>
        <dbReference type="ARBA" id="ARBA00023136"/>
    </source>
</evidence>
<keyword evidence="5" id="KW-0472">Membrane</keyword>
<proteinExistence type="inferred from homology"/>
<dbReference type="GO" id="GO:0005262">
    <property type="term" value="F:calcium channel activity"/>
    <property type="evidence" value="ECO:0007669"/>
    <property type="project" value="TreeGrafter"/>
</dbReference>
<evidence type="ECO:0000256" key="3">
    <source>
        <dbReference type="ARBA" id="ARBA00022692"/>
    </source>
</evidence>
<dbReference type="InterPro" id="IPR046791">
    <property type="entry name" value="Polycystin_dom"/>
</dbReference>
<dbReference type="Pfam" id="PF20519">
    <property type="entry name" value="Polycystin_dom"/>
    <property type="match status" value="1"/>
</dbReference>
<dbReference type="GO" id="GO:0050982">
    <property type="term" value="P:detection of mechanical stimulus"/>
    <property type="evidence" value="ECO:0007669"/>
    <property type="project" value="TreeGrafter"/>
</dbReference>
<name>A0AAV2HFQ7_LYMST</name>
<feature type="domain" description="Polycystin" evidence="6">
    <location>
        <begin position="71"/>
        <end position="137"/>
    </location>
</feature>